<evidence type="ECO:0000313" key="3">
    <source>
        <dbReference type="EMBL" id="EAK4357934.1"/>
    </source>
</evidence>
<keyword evidence="1" id="KW-0812">Transmembrane</keyword>
<dbReference type="RefSeq" id="WP_002778347.1">
    <property type="nucleotide sequence ID" value="NZ_AANOQZ020000003.1"/>
</dbReference>
<dbReference type="Proteomes" id="UP000411403">
    <property type="component" value="Unassembled WGS sequence"/>
</dbReference>
<evidence type="ECO:0000313" key="2">
    <source>
        <dbReference type="EMBL" id="EAJ1076206.1"/>
    </source>
</evidence>
<reference evidence="2 9" key="1">
    <citation type="submission" date="2018-05" db="EMBL/GenBank/DDBJ databases">
        <authorList>
            <consortium name="NARMS: The National Antimicrobial Resistance Monitoring System"/>
        </authorList>
    </citation>
    <scope>NUCLEOTIDE SEQUENCE [LARGE SCALE GENOMIC DNA]</scope>
    <source>
        <strain evidence="5 8">CVM N17C171</strain>
        <strain evidence="4 6">CVM N17C548</strain>
        <strain evidence="3 7">FSIS11807978</strain>
        <strain evidence="2 9">FSIS1609200</strain>
    </source>
</reference>
<sequence>MGLKDNLKAVKAEINTEEQFIENFIKGERFIKKYKLYIFALIAILIIWFTISFISGKIEQYNIEESNKIYTSLLNNPNDQALLEQLKNKNANLYAIFLMKELAKDINNTEIKSQLQSLSSNSDANHLLKNIISLPLGEKSIFLKNYDKILQAYRLLGEGKIEQANILLSQIKDDSALSQIAKNLKHYQGISR</sequence>
<dbReference type="EMBL" id="AABUYW010000001">
    <property type="protein sequence ID" value="EAJ1076206.1"/>
    <property type="molecule type" value="Genomic_DNA"/>
</dbReference>
<dbReference type="EMBL" id="AACQHW010000004">
    <property type="protein sequence ID" value="EAL6850848.1"/>
    <property type="molecule type" value="Genomic_DNA"/>
</dbReference>
<protein>
    <recommendedName>
        <fullName evidence="10">Tetratricopeptide repeat protein</fullName>
    </recommendedName>
</protein>
<dbReference type="Proteomes" id="UP000352088">
    <property type="component" value="Unassembled WGS sequence"/>
</dbReference>
<dbReference type="GeneID" id="66544601"/>
<gene>
    <name evidence="2" type="ORF">BU953_00965</name>
    <name evidence="3" type="ORF">C6T04_03180</name>
    <name evidence="4" type="ORF">DSX26_05115</name>
    <name evidence="5" type="ORF">DYU70_05585</name>
</gene>
<feature type="transmembrane region" description="Helical" evidence="1">
    <location>
        <begin position="36"/>
        <end position="54"/>
    </location>
</feature>
<evidence type="ECO:0000313" key="9">
    <source>
        <dbReference type="Proteomes" id="UP000557830"/>
    </source>
</evidence>
<evidence type="ECO:0008006" key="10">
    <source>
        <dbReference type="Google" id="ProtNLM"/>
    </source>
</evidence>
<evidence type="ECO:0000313" key="6">
    <source>
        <dbReference type="Proteomes" id="UP000352088"/>
    </source>
</evidence>
<dbReference type="KEGG" id="ccoo:ATE51_03420"/>
<evidence type="ECO:0000313" key="8">
    <source>
        <dbReference type="Proteomes" id="UP000411403"/>
    </source>
</evidence>
<dbReference type="EMBL" id="AACGFG010000003">
    <property type="protein sequence ID" value="EAK4357934.1"/>
    <property type="molecule type" value="Genomic_DNA"/>
</dbReference>
<evidence type="ECO:0000313" key="4">
    <source>
        <dbReference type="EMBL" id="EAL6850848.1"/>
    </source>
</evidence>
<dbReference type="Proteomes" id="UP000557830">
    <property type="component" value="Unassembled WGS sequence"/>
</dbReference>
<dbReference type="EMBL" id="AACSIE010000004">
    <property type="protein sequence ID" value="EAL9204632.1"/>
    <property type="molecule type" value="Genomic_DNA"/>
</dbReference>
<organism evidence="2 9">
    <name type="scientific">Campylobacter coli</name>
    <dbReference type="NCBI Taxonomy" id="195"/>
    <lineage>
        <taxon>Bacteria</taxon>
        <taxon>Pseudomonadati</taxon>
        <taxon>Campylobacterota</taxon>
        <taxon>Epsilonproteobacteria</taxon>
        <taxon>Campylobacterales</taxon>
        <taxon>Campylobacteraceae</taxon>
        <taxon>Campylobacter</taxon>
    </lineage>
</organism>
<keyword evidence="1" id="KW-0472">Membrane</keyword>
<evidence type="ECO:0000313" key="5">
    <source>
        <dbReference type="EMBL" id="EAL9204632.1"/>
    </source>
</evidence>
<accession>A0A0Q2PRK8</accession>
<comment type="caution">
    <text evidence="2">The sequence shown here is derived from an EMBL/GenBank/DDBJ whole genome shotgun (WGS) entry which is preliminary data.</text>
</comment>
<dbReference type="AlphaFoldDB" id="A0A0Q2PRK8"/>
<dbReference type="Proteomes" id="UP000365807">
    <property type="component" value="Unassembled WGS sequence"/>
</dbReference>
<evidence type="ECO:0000313" key="7">
    <source>
        <dbReference type="Proteomes" id="UP000365807"/>
    </source>
</evidence>
<keyword evidence="1" id="KW-1133">Transmembrane helix</keyword>
<proteinExistence type="predicted"/>
<dbReference type="KEGG" id="ccof:VC76_02080"/>
<evidence type="ECO:0000256" key="1">
    <source>
        <dbReference type="SAM" id="Phobius"/>
    </source>
</evidence>
<name>A0A0Q2PRK8_CAMCO</name>